<dbReference type="OrthoDB" id="181051at2"/>
<protein>
    <submittedName>
        <fullName evidence="1">Inositol monophosphatase</fullName>
    </submittedName>
</protein>
<keyword evidence="2" id="KW-1185">Reference proteome</keyword>
<reference evidence="1 2" key="1">
    <citation type="submission" date="2017-09" db="EMBL/GenBank/DDBJ databases">
        <title>Complete genome sequence of Verrucomicrobial strain HZ-65, isolated from freshwater.</title>
        <authorList>
            <person name="Choi A."/>
        </authorList>
    </citation>
    <scope>NUCLEOTIDE SEQUENCE [LARGE SCALE GENOMIC DNA]</scope>
    <source>
        <strain evidence="1 2">HZ-65</strain>
    </source>
</reference>
<dbReference type="KEGG" id="vbh:CMV30_06340"/>
<organism evidence="1 2">
    <name type="scientific">Nibricoccus aquaticus</name>
    <dbReference type="NCBI Taxonomy" id="2576891"/>
    <lineage>
        <taxon>Bacteria</taxon>
        <taxon>Pseudomonadati</taxon>
        <taxon>Verrucomicrobiota</taxon>
        <taxon>Opitutia</taxon>
        <taxon>Opitutales</taxon>
        <taxon>Opitutaceae</taxon>
        <taxon>Nibricoccus</taxon>
    </lineage>
</organism>
<sequence>MTAPQLTRARLLLCDLQNHIRDTILAARAREASKFARIAAVTAADTIYHIDKLSEHAIIEWFEKNWPRSWPVELVMEGIEDGHNLTFPFGTPVARTDWKCILDPIDGTRGLMYDKRSAWILAGLAPQRGPRTTLRDIAVAAMTELPTSKQWRADQFSAIRGGGPRGVLATAVNILTGKSTKLSVRPSQARDFKHGFACVSKFFPDGKTLLAAFEEKLWAALHPPAKNQPGVAASVGDSPLVFDDQYISTGGQLYELLAGHDRLIADLRPLVFKKLGLHSSLVCHPYDICTALILTEAGGLVENPLNGAAVTTPLDTTSAVTWIGYANPSLAKLARPIVKRLLGAFA</sequence>
<dbReference type="SUPFAM" id="SSF56655">
    <property type="entry name" value="Carbohydrate phosphatase"/>
    <property type="match status" value="1"/>
</dbReference>
<dbReference type="Gene3D" id="3.30.540.10">
    <property type="entry name" value="Fructose-1,6-Bisphosphatase, subunit A, domain 1"/>
    <property type="match status" value="1"/>
</dbReference>
<dbReference type="Proteomes" id="UP000217265">
    <property type="component" value="Chromosome"/>
</dbReference>
<evidence type="ECO:0000313" key="2">
    <source>
        <dbReference type="Proteomes" id="UP000217265"/>
    </source>
</evidence>
<proteinExistence type="predicted"/>
<accession>A0A290Q591</accession>
<dbReference type="EMBL" id="CP023344">
    <property type="protein sequence ID" value="ATC63603.1"/>
    <property type="molecule type" value="Genomic_DNA"/>
</dbReference>
<dbReference type="AlphaFoldDB" id="A0A290Q591"/>
<name>A0A290Q591_9BACT</name>
<dbReference type="RefSeq" id="WP_096055235.1">
    <property type="nucleotide sequence ID" value="NZ_CP023344.1"/>
</dbReference>
<gene>
    <name evidence="1" type="ORF">CMV30_06340</name>
</gene>
<evidence type="ECO:0000313" key="1">
    <source>
        <dbReference type="EMBL" id="ATC63603.1"/>
    </source>
</evidence>